<evidence type="ECO:0000313" key="4">
    <source>
        <dbReference type="Proteomes" id="UP000472676"/>
    </source>
</evidence>
<dbReference type="PIRSF" id="PIRSF033924">
    <property type="entry name" value="UCP033924"/>
    <property type="match status" value="1"/>
</dbReference>
<proteinExistence type="predicted"/>
<evidence type="ECO:0000313" key="3">
    <source>
        <dbReference type="EMBL" id="NGY05393.1"/>
    </source>
</evidence>
<keyword evidence="2" id="KW-0732">Signal</keyword>
<organism evidence="3 4">
    <name type="scientific">Solimonas terrae</name>
    <dbReference type="NCBI Taxonomy" id="1396819"/>
    <lineage>
        <taxon>Bacteria</taxon>
        <taxon>Pseudomonadati</taxon>
        <taxon>Pseudomonadota</taxon>
        <taxon>Gammaproteobacteria</taxon>
        <taxon>Nevskiales</taxon>
        <taxon>Nevskiaceae</taxon>
        <taxon>Solimonas</taxon>
    </lineage>
</organism>
<dbReference type="Pfam" id="PF06577">
    <property type="entry name" value="EipA"/>
    <property type="match status" value="1"/>
</dbReference>
<dbReference type="InterPro" id="IPR008325">
    <property type="entry name" value="EipA-like"/>
</dbReference>
<gene>
    <name evidence="3" type="ORF">G7Y85_11485</name>
</gene>
<evidence type="ECO:0000256" key="2">
    <source>
        <dbReference type="SAM" id="SignalP"/>
    </source>
</evidence>
<evidence type="ECO:0000256" key="1">
    <source>
        <dbReference type="SAM" id="MobiDB-lite"/>
    </source>
</evidence>
<protein>
    <submittedName>
        <fullName evidence="3">DUF1134 domain-containing protein</fullName>
    </submittedName>
</protein>
<dbReference type="RefSeq" id="WP_166256780.1">
    <property type="nucleotide sequence ID" value="NZ_JAAMOW010000005.1"/>
</dbReference>
<keyword evidence="4" id="KW-1185">Reference proteome</keyword>
<sequence>MNAFRKIRQVGLGVGLALLMGMASTSTSFAEGDQPANGDIQAPHTADNGAPANTDTYSADEVRDAATKFFGSSSEGLAKAIEKAFADHGRPNAYIAGTEGGGAIVVGLRYGKGVLQYKGGDSQKVYWQGPSIGWDFGGNASKVFTLVYNLRSSSQLFQRFPAVDGSLYVVAGVGINYQKSGDIVLAPIRAGVGLRAGASLGYVHYTREASVIPL</sequence>
<feature type="region of interest" description="Disordered" evidence="1">
    <location>
        <begin position="29"/>
        <end position="56"/>
    </location>
</feature>
<dbReference type="AlphaFoldDB" id="A0A6M2BTF2"/>
<feature type="chain" id="PRO_5026997100" evidence="2">
    <location>
        <begin position="31"/>
        <end position="214"/>
    </location>
</feature>
<name>A0A6M2BTF2_9GAMM</name>
<comment type="caution">
    <text evidence="3">The sequence shown here is derived from an EMBL/GenBank/DDBJ whole genome shotgun (WGS) entry which is preliminary data.</text>
</comment>
<dbReference type="Proteomes" id="UP000472676">
    <property type="component" value="Unassembled WGS sequence"/>
</dbReference>
<accession>A0A6M2BTF2</accession>
<reference evidence="3 4" key="1">
    <citation type="journal article" date="2014" name="Int. J. Syst. Evol. Microbiol.">
        <title>Solimonas terrae sp. nov., isolated from soil.</title>
        <authorList>
            <person name="Kim S.J."/>
            <person name="Moon J.Y."/>
            <person name="Weon H.Y."/>
            <person name="Ahn J.H."/>
            <person name="Chen W.M."/>
            <person name="Kwon S.W."/>
        </authorList>
    </citation>
    <scope>NUCLEOTIDE SEQUENCE [LARGE SCALE GENOMIC DNA]</scope>
    <source>
        <strain evidence="3 4">KIS83-12</strain>
    </source>
</reference>
<dbReference type="EMBL" id="JAAMOW010000005">
    <property type="protein sequence ID" value="NGY05393.1"/>
    <property type="molecule type" value="Genomic_DNA"/>
</dbReference>
<feature type="signal peptide" evidence="2">
    <location>
        <begin position="1"/>
        <end position="30"/>
    </location>
</feature>